<comment type="subcellular location">
    <subcellularLocation>
        <location evidence="9">Cytoplasm</location>
    </subcellularLocation>
    <subcellularLocation>
        <location evidence="9">Mitochondrion</location>
    </subcellularLocation>
    <text evidence="9">Relocalizes to mitochondria after H(2)O(2) exposure.</text>
</comment>
<keyword evidence="5 9" id="KW-0288">FMN</keyword>
<evidence type="ECO:0000256" key="4">
    <source>
        <dbReference type="ARBA" id="ARBA00022630"/>
    </source>
</evidence>
<feature type="binding site" evidence="9">
    <location>
        <begin position="98"/>
        <end position="107"/>
    </location>
    <ligand>
        <name>FMN</name>
        <dbReference type="ChEBI" id="CHEBI:58210"/>
    </ligand>
</feature>
<feature type="binding site" evidence="9">
    <location>
        <begin position="60"/>
        <end position="63"/>
    </location>
    <ligand>
        <name>FMN</name>
        <dbReference type="ChEBI" id="CHEBI:58210"/>
    </ligand>
</feature>
<dbReference type="GO" id="GO:0045429">
    <property type="term" value="P:positive regulation of nitric oxide biosynthetic process"/>
    <property type="evidence" value="ECO:0007669"/>
    <property type="project" value="EnsemblFungi"/>
</dbReference>
<dbReference type="EC" id="1.18.1.-" evidence="9"/>
<feature type="binding site" evidence="9">
    <location>
        <position position="589"/>
    </location>
    <ligand>
        <name>FAD</name>
        <dbReference type="ChEBI" id="CHEBI:57692"/>
    </ligand>
</feature>
<dbReference type="EMBL" id="JAEUBD010000146">
    <property type="protein sequence ID" value="KAH3677001.1"/>
    <property type="molecule type" value="Genomic_DNA"/>
</dbReference>
<keyword evidence="8 9" id="KW-0560">Oxidoreductase</keyword>
<dbReference type="GO" id="GO:0016226">
    <property type="term" value="P:iron-sulfur cluster assembly"/>
    <property type="evidence" value="ECO:0007669"/>
    <property type="project" value="UniProtKB-UniRule"/>
</dbReference>
<keyword evidence="7 9" id="KW-0521">NADP</keyword>
<keyword evidence="9" id="KW-0496">Mitochondrion</keyword>
<evidence type="ECO:0000256" key="2">
    <source>
        <dbReference type="ARBA" id="ARBA00001974"/>
    </source>
</evidence>
<evidence type="ECO:0000256" key="7">
    <source>
        <dbReference type="ARBA" id="ARBA00022857"/>
    </source>
</evidence>
<sequence>MGYRKPIVILYGSETGNSEDYAYCLSRKLRYERYVLTVCSLDEFDLKELLDINCLIIICSTAGQGEIPRNGRNFWRFMLRKRLPSDLFSHLKFTSFGLGDSSYPKYNSAVRKIHARFLQLGAKELCIRGEGNEQAPEGVDAFYTAWEEIVISSLKTQFPLSVSLLPIPETELLEPTTLLKPLTQKKTLDTEVNMKMDAIERYMDDHSDKLIKFVVLENKRLTTVDHFQDVRLLKLQCIDCVLSYEPGDLLSLYPSNDLRDVNALIELQGWTNIADLPLQIEGPLKVPGGLIKNLTLKSFIMHHLDIMSIPRRSFFSLAWHFASDQMEQDKLREFSKPNASEQLYDYANRPRRSILEVLQEFSSLKIPLNYLPELIPQLKPRLFSISSKPDKSIIELTVAIVEYKTIIRRLRRGVCTRWVKTLSPGDLIVSSLVKNRMGHNFMNDRPIVMIGAGTGIAPIKSLIEESIINASSRPLCLFPGHRYSNKDYLYGQLWSQLEREEKLLVFPSFSRENSAYVQDTLYKNKDLVNRLIVFENASIFLCGSSGKMPSQVRLTLEAIFAEMNQWTEDEARKYLIALEDKGSYVQETW</sequence>
<evidence type="ECO:0000256" key="8">
    <source>
        <dbReference type="ARBA" id="ARBA00023002"/>
    </source>
</evidence>
<evidence type="ECO:0000256" key="9">
    <source>
        <dbReference type="HAMAP-Rule" id="MF_03178"/>
    </source>
</evidence>
<proteinExistence type="inferred from homology"/>
<evidence type="ECO:0000313" key="10">
    <source>
        <dbReference type="EMBL" id="KAH3677001.1"/>
    </source>
</evidence>
<dbReference type="SUPFAM" id="SSF52218">
    <property type="entry name" value="Flavoproteins"/>
    <property type="match status" value="1"/>
</dbReference>
<feature type="binding site" evidence="9">
    <location>
        <begin position="13"/>
        <end position="18"/>
    </location>
    <ligand>
        <name>FMN</name>
        <dbReference type="ChEBI" id="CHEBI:58210"/>
    </ligand>
</feature>
<dbReference type="Proteomes" id="UP000788993">
    <property type="component" value="Unassembled WGS sequence"/>
</dbReference>
<dbReference type="InterPro" id="IPR008254">
    <property type="entry name" value="Flavodoxin/NO_synth"/>
</dbReference>
<dbReference type="Pfam" id="PF00258">
    <property type="entry name" value="Flavodoxin_1"/>
    <property type="match status" value="1"/>
</dbReference>
<dbReference type="InterPro" id="IPR001709">
    <property type="entry name" value="Flavoprot_Pyr_Nucl_cyt_Rdtase"/>
</dbReference>
<dbReference type="GO" id="GO:0016651">
    <property type="term" value="F:oxidoreductase activity, acting on NAD(P)H"/>
    <property type="evidence" value="ECO:0007669"/>
    <property type="project" value="UniProtKB-UniRule"/>
</dbReference>
<dbReference type="GO" id="GO:0006809">
    <property type="term" value="P:nitric oxide biosynthetic process"/>
    <property type="evidence" value="ECO:0007669"/>
    <property type="project" value="EnsemblFungi"/>
</dbReference>
<dbReference type="PROSITE" id="PS50902">
    <property type="entry name" value="FLAVODOXIN_LIKE"/>
    <property type="match status" value="1"/>
</dbReference>
<dbReference type="Pfam" id="PF00175">
    <property type="entry name" value="NAD_binding_1"/>
    <property type="match status" value="1"/>
</dbReference>
<gene>
    <name evidence="9" type="primary">TAH18</name>
    <name evidence="10" type="ORF">OGATHE_001491</name>
</gene>
<dbReference type="HAMAP" id="MF_03178">
    <property type="entry name" value="NDOR1"/>
    <property type="match status" value="1"/>
</dbReference>
<keyword evidence="4 9" id="KW-0285">Flavoprotein</keyword>
<dbReference type="InterPro" id="IPR003097">
    <property type="entry name" value="CysJ-like_FAD-binding"/>
</dbReference>
<dbReference type="PRINTS" id="PR00371">
    <property type="entry name" value="FPNCR"/>
</dbReference>
<dbReference type="Gene3D" id="3.40.50.360">
    <property type="match status" value="1"/>
</dbReference>
<comment type="similarity">
    <text evidence="9">Belongs to the NADPH-dependent diflavin oxidoreductase NDOR1 family.</text>
</comment>
<dbReference type="Gene3D" id="3.40.50.80">
    <property type="entry name" value="Nucleotide-binding domain of ferredoxin-NADP reductase (FNR) module"/>
    <property type="match status" value="1"/>
</dbReference>
<dbReference type="InterPro" id="IPR017927">
    <property type="entry name" value="FAD-bd_FR_type"/>
</dbReference>
<feature type="binding site" evidence="9">
    <location>
        <position position="454"/>
    </location>
    <ligand>
        <name>NADP(+)</name>
        <dbReference type="ChEBI" id="CHEBI:58349"/>
    </ligand>
</feature>
<dbReference type="GO" id="GO:0050660">
    <property type="term" value="F:flavin adenine dinucleotide binding"/>
    <property type="evidence" value="ECO:0007669"/>
    <property type="project" value="UniProtKB-UniRule"/>
</dbReference>
<evidence type="ECO:0000256" key="1">
    <source>
        <dbReference type="ARBA" id="ARBA00001917"/>
    </source>
</evidence>
<dbReference type="PRINTS" id="PR00369">
    <property type="entry name" value="FLAVODOXIN"/>
</dbReference>
<comment type="similarity">
    <text evidence="9">In the C-terminal section; belongs to the flavoprotein pyridine nucleotide cytochrome reductase family.</text>
</comment>
<dbReference type="Gene3D" id="2.40.30.10">
    <property type="entry name" value="Translation factors"/>
    <property type="match status" value="1"/>
</dbReference>
<dbReference type="InterPro" id="IPR039261">
    <property type="entry name" value="FNR_nucleotide-bd"/>
</dbReference>
<dbReference type="AlphaFoldDB" id="A0A1B7SD47"/>
<dbReference type="GO" id="GO:0050661">
    <property type="term" value="F:NADP binding"/>
    <property type="evidence" value="ECO:0007669"/>
    <property type="project" value="UniProtKB-UniRule"/>
</dbReference>
<dbReference type="SUPFAM" id="SSF52343">
    <property type="entry name" value="Ferredoxin reductase-like, C-terminal NADP-linked domain"/>
    <property type="match status" value="1"/>
</dbReference>
<dbReference type="PANTHER" id="PTHR19384">
    <property type="entry name" value="NITRIC OXIDE SYNTHASE-RELATED"/>
    <property type="match status" value="1"/>
</dbReference>
<dbReference type="PROSITE" id="PS51384">
    <property type="entry name" value="FAD_FR"/>
    <property type="match status" value="1"/>
</dbReference>
<dbReference type="InterPro" id="IPR029039">
    <property type="entry name" value="Flavoprotein-like_sf"/>
</dbReference>
<dbReference type="GO" id="GO:0160246">
    <property type="term" value="F:NADPH-iron-sulfur [2Fe-2S] protein oxidoreductase activity"/>
    <property type="evidence" value="ECO:0007669"/>
    <property type="project" value="EnsemblFungi"/>
</dbReference>
<dbReference type="SUPFAM" id="SSF63380">
    <property type="entry name" value="Riboflavin synthase domain-like"/>
    <property type="match status" value="1"/>
</dbReference>
<comment type="cofactor">
    <cofactor evidence="2 9">
        <name>FAD</name>
        <dbReference type="ChEBI" id="CHEBI:57692"/>
    </cofactor>
</comment>
<reference evidence="10" key="1">
    <citation type="journal article" date="2021" name="Open Biol.">
        <title>Shared evolutionary footprints suggest mitochondrial oxidative damage underlies multiple complex I losses in fungi.</title>
        <authorList>
            <person name="Schikora-Tamarit M.A."/>
            <person name="Marcet-Houben M."/>
            <person name="Nosek J."/>
            <person name="Gabaldon T."/>
        </authorList>
    </citation>
    <scope>NUCLEOTIDE SEQUENCE</scope>
    <source>
        <strain evidence="10">NCAIM Y.01608</strain>
    </source>
</reference>
<comment type="caution">
    <text evidence="9">Lacks conserved residue(s) required for the propagation of feature annotation.</text>
</comment>
<feature type="binding site" evidence="9">
    <location>
        <position position="351"/>
    </location>
    <ligand>
        <name>FAD</name>
        <dbReference type="ChEBI" id="CHEBI:57692"/>
    </ligand>
</feature>
<dbReference type="GO" id="GO:0010181">
    <property type="term" value="F:FMN binding"/>
    <property type="evidence" value="ECO:0007669"/>
    <property type="project" value="UniProtKB-UniRule"/>
</dbReference>
<dbReference type="InterPro" id="IPR001094">
    <property type="entry name" value="Flavdoxin-like"/>
</dbReference>
<dbReference type="PANTHER" id="PTHR19384:SF10">
    <property type="entry name" value="NADPH-DEPENDENT DIFLAVIN OXIDOREDUCTASE 1"/>
    <property type="match status" value="1"/>
</dbReference>
<dbReference type="GO" id="GO:0097361">
    <property type="term" value="C:cytosolic [4Fe-4S] assembly targeting complex"/>
    <property type="evidence" value="ECO:0007669"/>
    <property type="project" value="EnsemblFungi"/>
</dbReference>
<feature type="binding site" evidence="9">
    <location>
        <position position="133"/>
    </location>
    <ligand>
        <name>FMN</name>
        <dbReference type="ChEBI" id="CHEBI:58210"/>
    </ligand>
</feature>
<feature type="binding site" evidence="9">
    <location>
        <begin position="510"/>
        <end position="511"/>
    </location>
    <ligand>
        <name>NADP(+)</name>
        <dbReference type="ChEBI" id="CHEBI:58349"/>
    </ligand>
</feature>
<evidence type="ECO:0000313" key="11">
    <source>
        <dbReference type="Proteomes" id="UP000788993"/>
    </source>
</evidence>
<dbReference type="InterPro" id="IPR023173">
    <property type="entry name" value="NADPH_Cyt_P450_Rdtase_alpha"/>
</dbReference>
<evidence type="ECO:0000256" key="5">
    <source>
        <dbReference type="ARBA" id="ARBA00022643"/>
    </source>
</evidence>
<dbReference type="GO" id="GO:0005739">
    <property type="term" value="C:mitochondrion"/>
    <property type="evidence" value="ECO:0007669"/>
    <property type="project" value="UniProtKB-SubCell"/>
</dbReference>
<evidence type="ECO:0000256" key="6">
    <source>
        <dbReference type="ARBA" id="ARBA00022827"/>
    </source>
</evidence>
<keyword evidence="11" id="KW-1185">Reference proteome</keyword>
<comment type="similarity">
    <text evidence="9">In the N-terminal section; belongs to the flavodoxin family.</text>
</comment>
<feature type="binding site" evidence="9">
    <location>
        <begin position="413"/>
        <end position="416"/>
    </location>
    <ligand>
        <name>FAD</name>
        <dbReference type="ChEBI" id="CHEBI:57692"/>
    </ligand>
</feature>
<dbReference type="InterPro" id="IPR028879">
    <property type="entry name" value="NDOR1"/>
</dbReference>
<comment type="function">
    <text evidence="9">NADPH-dependent reductase which is a central component of the cytosolic iron-sulfur (Fe-S) protein assembly (CIA) machinery. Transfers electrons from NADPH via its FAD and FMN prosthetic groups to the [2Fe-2S] cluster of DRE2, another key component of the CIA machinery. In turn, this reduced cluster provides electrons for assembly of cytosolic iron-sulfur cluster proteins. Positively controls H(2)O(2)-induced cell death.</text>
</comment>
<keyword evidence="6 9" id="KW-0274">FAD</keyword>
<organism evidence="10 11">
    <name type="scientific">Ogataea polymorpha</name>
    <dbReference type="NCBI Taxonomy" id="460523"/>
    <lineage>
        <taxon>Eukaryota</taxon>
        <taxon>Fungi</taxon>
        <taxon>Dikarya</taxon>
        <taxon>Ascomycota</taxon>
        <taxon>Saccharomycotina</taxon>
        <taxon>Pichiomycetes</taxon>
        <taxon>Pichiales</taxon>
        <taxon>Pichiaceae</taxon>
        <taxon>Ogataea</taxon>
    </lineage>
</organism>
<feature type="binding site" evidence="9">
    <location>
        <begin position="514"/>
        <end position="518"/>
    </location>
    <ligand>
        <name>NADP(+)</name>
        <dbReference type="ChEBI" id="CHEBI:58349"/>
    </ligand>
</feature>
<reference evidence="10" key="2">
    <citation type="submission" date="2021-01" db="EMBL/GenBank/DDBJ databases">
        <authorList>
            <person name="Schikora-Tamarit M.A."/>
        </authorList>
    </citation>
    <scope>NUCLEOTIDE SEQUENCE</scope>
    <source>
        <strain evidence="10">NCAIM Y.01608</strain>
    </source>
</reference>
<comment type="subunit">
    <text evidence="9">Interacts with DRE2; as part of the cytosolic iron-sulfur (Fe-S) protein assembly (CIA) machinery.</text>
</comment>
<dbReference type="RefSeq" id="XP_018209374.1">
    <property type="nucleotide sequence ID" value="XM_018356701.1"/>
</dbReference>
<dbReference type="GO" id="GO:0005829">
    <property type="term" value="C:cytosol"/>
    <property type="evidence" value="ECO:0007669"/>
    <property type="project" value="EnsemblFungi"/>
</dbReference>
<dbReference type="InterPro" id="IPR001433">
    <property type="entry name" value="OxRdtase_FAD/NAD-bd"/>
</dbReference>
<protein>
    <recommendedName>
        <fullName evidence="9">NADPH-dependent diflavin oxidoreductase 1</fullName>
        <ecNumber evidence="9">1.18.1.-</ecNumber>
    </recommendedName>
    <alternativeName>
        <fullName evidence="9">NADPH-dependent FMN and FAD-containing oxidoreductase</fullName>
    </alternativeName>
</protein>
<dbReference type="Pfam" id="PF00667">
    <property type="entry name" value="FAD_binding_1"/>
    <property type="match status" value="1"/>
</dbReference>
<dbReference type="GO" id="GO:0034599">
    <property type="term" value="P:cellular response to oxidative stress"/>
    <property type="evidence" value="ECO:0007669"/>
    <property type="project" value="EnsemblFungi"/>
</dbReference>
<dbReference type="Gene3D" id="1.20.990.10">
    <property type="entry name" value="NADPH-cytochrome p450 Reductase, Chain A, domain 3"/>
    <property type="match status" value="1"/>
</dbReference>
<comment type="cofactor">
    <cofactor evidence="1 9">
        <name>FMN</name>
        <dbReference type="ChEBI" id="CHEBI:58210"/>
    </cofactor>
</comment>
<feature type="binding site" evidence="9">
    <location>
        <begin position="381"/>
        <end position="384"/>
    </location>
    <ligand>
        <name>FAD</name>
        <dbReference type="ChEBI" id="CHEBI:57692"/>
    </ligand>
</feature>
<keyword evidence="3 9" id="KW-0963">Cytoplasm</keyword>
<name>A0A1B7SD47_9ASCO</name>
<dbReference type="InterPro" id="IPR017938">
    <property type="entry name" value="Riboflavin_synthase-like_b-brl"/>
</dbReference>
<comment type="catalytic activity">
    <reaction evidence="9">
        <text>2 oxidized [2Fe-2S]-[protein] + NADPH = 2 reduced [2Fe-2S]-[protein] + NADP(+) + H(+)</text>
        <dbReference type="Rhea" id="RHEA:67716"/>
        <dbReference type="Rhea" id="RHEA-COMP:17327"/>
        <dbReference type="Rhea" id="RHEA-COMP:17328"/>
        <dbReference type="ChEBI" id="CHEBI:15378"/>
        <dbReference type="ChEBI" id="CHEBI:33737"/>
        <dbReference type="ChEBI" id="CHEBI:33738"/>
        <dbReference type="ChEBI" id="CHEBI:57783"/>
        <dbReference type="ChEBI" id="CHEBI:58349"/>
    </reaction>
</comment>
<comment type="caution">
    <text evidence="10">The sequence shown here is derived from an EMBL/GenBank/DDBJ whole genome shotgun (WGS) entry which is preliminary data.</text>
</comment>
<accession>A0A1B7SD47</accession>
<evidence type="ECO:0000256" key="3">
    <source>
        <dbReference type="ARBA" id="ARBA00022490"/>
    </source>
</evidence>